<dbReference type="STRING" id="572547.Amico_0579"/>
<dbReference type="KEGG" id="aco:Amico_0579"/>
<name>D5EDT2_AMICL</name>
<dbReference type="AlphaFoldDB" id="D5EDT2"/>
<accession>D5EDT2</accession>
<dbReference type="HOGENOM" id="CLU_127486_0_0_0"/>
<dbReference type="Proteomes" id="UP000002366">
    <property type="component" value="Chromosome"/>
</dbReference>
<protein>
    <submittedName>
        <fullName evidence="1">Uncharacterized protein</fullName>
    </submittedName>
</protein>
<reference evidence="1 2" key="1">
    <citation type="journal article" date="2010" name="Stand. Genomic Sci.">
        <title>Complete genome sequence of Aminobacterium colombiense type strain (ALA-1).</title>
        <authorList>
            <person name="Chertkov O."/>
            <person name="Sikorski J."/>
            <person name="Brambilla E."/>
            <person name="Lapidus A."/>
            <person name="Copeland A."/>
            <person name="Glavina Del Rio T."/>
            <person name="Nolan M."/>
            <person name="Lucas S."/>
            <person name="Tice H."/>
            <person name="Cheng J.F."/>
            <person name="Han C."/>
            <person name="Detter J.C."/>
            <person name="Bruce D."/>
            <person name="Tapia R."/>
            <person name="Goodwin L."/>
            <person name="Pitluck S."/>
            <person name="Liolios K."/>
            <person name="Ivanova N."/>
            <person name="Mavromatis K."/>
            <person name="Ovchinnikova G."/>
            <person name="Pati A."/>
            <person name="Chen A."/>
            <person name="Palaniappan K."/>
            <person name="Land M."/>
            <person name="Hauser L."/>
            <person name="Chang Y.J."/>
            <person name="Jeffries C.D."/>
            <person name="Spring S."/>
            <person name="Rohde M."/>
            <person name="Goker M."/>
            <person name="Bristow J."/>
            <person name="Eisen J.A."/>
            <person name="Markowitz V."/>
            <person name="Hugenholtz P."/>
            <person name="Kyrpides N.C."/>
            <person name="Klenk H.P."/>
        </authorList>
    </citation>
    <scope>NUCLEOTIDE SEQUENCE [LARGE SCALE GENOMIC DNA]</scope>
    <source>
        <strain evidence="2">DSM 12261 / ALA-1</strain>
    </source>
</reference>
<gene>
    <name evidence="1" type="ordered locus">Amico_0579</name>
</gene>
<dbReference type="EMBL" id="CP001997">
    <property type="protein sequence ID" value="ADE56714.1"/>
    <property type="molecule type" value="Genomic_DNA"/>
</dbReference>
<dbReference type="OrthoDB" id="5065at2"/>
<evidence type="ECO:0000313" key="2">
    <source>
        <dbReference type="Proteomes" id="UP000002366"/>
    </source>
</evidence>
<proteinExistence type="predicted"/>
<organism evidence="1 2">
    <name type="scientific">Aminobacterium colombiense (strain DSM 12261 / ALA-1)</name>
    <dbReference type="NCBI Taxonomy" id="572547"/>
    <lineage>
        <taxon>Bacteria</taxon>
        <taxon>Thermotogati</taxon>
        <taxon>Synergistota</taxon>
        <taxon>Synergistia</taxon>
        <taxon>Synergistales</taxon>
        <taxon>Aminobacteriaceae</taxon>
        <taxon>Aminobacterium</taxon>
    </lineage>
</organism>
<keyword evidence="2" id="KW-1185">Reference proteome</keyword>
<evidence type="ECO:0000313" key="1">
    <source>
        <dbReference type="EMBL" id="ADE56714.1"/>
    </source>
</evidence>
<dbReference type="RefSeq" id="WP_013047980.1">
    <property type="nucleotide sequence ID" value="NC_014011.1"/>
</dbReference>
<dbReference type="eggNOG" id="ENOG5032WXR">
    <property type="taxonomic scope" value="Bacteria"/>
</dbReference>
<sequence>MTRNKMKLVLLVSILLMGLTGTLGWASNSLQGKIDERTTVIWIEGTALGDMVIGSRAQAAFVYVDGTLSHAVASDPNAPEWLKWHSNHYSDKKLKNRALFIMRYKAIKRWSFSPEMIRIGEYKVTDDDILTSKDFMAVGELPPDSTGTLAFSVPAKYVPKGRNILISLGDFSGELNVPKR</sequence>